<evidence type="ECO:0000256" key="3">
    <source>
        <dbReference type="ARBA" id="ARBA00022989"/>
    </source>
</evidence>
<dbReference type="Pfam" id="PF01740">
    <property type="entry name" value="STAS"/>
    <property type="match status" value="1"/>
</dbReference>
<evidence type="ECO:0000313" key="8">
    <source>
        <dbReference type="Proteomes" id="UP000295601"/>
    </source>
</evidence>
<dbReference type="OrthoDB" id="9769739at2"/>
<feature type="transmembrane region" description="Helical" evidence="5">
    <location>
        <begin position="38"/>
        <end position="59"/>
    </location>
</feature>
<comment type="caution">
    <text evidence="7">The sequence shown here is derived from an EMBL/GenBank/DDBJ whole genome shotgun (WGS) entry which is preliminary data.</text>
</comment>
<proteinExistence type="predicted"/>
<dbReference type="InterPro" id="IPR001902">
    <property type="entry name" value="SLC26A/SulP_fam"/>
</dbReference>
<reference evidence="7 8" key="1">
    <citation type="submission" date="2019-03" db="EMBL/GenBank/DDBJ databases">
        <title>Genomic analyses of the natural microbiome of Caenorhabditis elegans.</title>
        <authorList>
            <person name="Samuel B."/>
        </authorList>
    </citation>
    <scope>NUCLEOTIDE SEQUENCE [LARGE SCALE GENOMIC DNA]</scope>
    <source>
        <strain evidence="7 8">JUb18</strain>
    </source>
</reference>
<feature type="transmembrane region" description="Helical" evidence="5">
    <location>
        <begin position="164"/>
        <end position="188"/>
    </location>
</feature>
<keyword evidence="8" id="KW-1185">Reference proteome</keyword>
<dbReference type="SUPFAM" id="SSF52091">
    <property type="entry name" value="SpoIIaa-like"/>
    <property type="match status" value="1"/>
</dbReference>
<feature type="transmembrane region" description="Helical" evidence="5">
    <location>
        <begin position="125"/>
        <end position="144"/>
    </location>
</feature>
<feature type="transmembrane region" description="Helical" evidence="5">
    <location>
        <begin position="95"/>
        <end position="113"/>
    </location>
</feature>
<dbReference type="RefSeq" id="WP_133615837.1">
    <property type="nucleotide sequence ID" value="NZ_SNYA01000002.1"/>
</dbReference>
<accession>A0A4R6S3R0</accession>
<dbReference type="Pfam" id="PF00916">
    <property type="entry name" value="Sulfate_transp"/>
    <property type="match status" value="1"/>
</dbReference>
<dbReference type="InterPro" id="IPR036513">
    <property type="entry name" value="STAS_dom_sf"/>
</dbReference>
<feature type="transmembrane region" description="Helical" evidence="5">
    <location>
        <begin position="282"/>
        <end position="302"/>
    </location>
</feature>
<dbReference type="GO" id="GO:0055085">
    <property type="term" value="P:transmembrane transport"/>
    <property type="evidence" value="ECO:0007669"/>
    <property type="project" value="InterPro"/>
</dbReference>
<dbReference type="AlphaFoldDB" id="A0A4R6S3R0"/>
<sequence length="550" mass="56528">MNALLPGLERRNLGREVLAGVTLIAIAVPLNIGYAQIAGLPATAGLYALVVPTLVWAIASSSRQLVVSPDAAAASLVASSIGGLAAAGSQGYATMALAQAIICGGVFLLMSVFKLGFLADFLSKPILIGFVGGLSLDILVSQVSKMLGVHLDPGAEFLDKLTGLVSGIGATNPWSALIAAAAVTLLLAGRQLAPAVPWALVALVSTTVVVALTDAGAAGVTVLGEIPAGPPVLTWPMLDWAQWLALVPSALALTMVASAEGLLVARSYGEKRGYPTRPNRDLLALGAASVAAGASGSFAMGASTSRTAAMDQLGSRTQLPSLVLAIGTLALLLFGTGLLAEIPSPAIGAIVAVAVLPLLGLREFRGLWRLSRFEFWIGATCFAVTLLVGAIAGILVAFVLALINLARRAAQPAIDVLAQDDNPADSLLEDAPTGHMTADGTIVVRMAAPLFFANGAVFVRAVKVAITRVGGASSVRHLVIDMEAVTDVDVTGAEAFAGLREWLERAGISLAFSRVRPGARGRLEHFEIVQPTDIVFDTNRAAVAAFRPRL</sequence>
<dbReference type="CDD" id="cd07042">
    <property type="entry name" value="STAS_SulP_like_sulfate_transporter"/>
    <property type="match status" value="1"/>
</dbReference>
<feature type="domain" description="STAS" evidence="6">
    <location>
        <begin position="439"/>
        <end position="546"/>
    </location>
</feature>
<dbReference type="Gene3D" id="3.30.750.24">
    <property type="entry name" value="STAS domain"/>
    <property type="match status" value="1"/>
</dbReference>
<dbReference type="PROSITE" id="PS50801">
    <property type="entry name" value="STAS"/>
    <property type="match status" value="1"/>
</dbReference>
<keyword evidence="3 5" id="KW-1133">Transmembrane helix</keyword>
<evidence type="ECO:0000256" key="2">
    <source>
        <dbReference type="ARBA" id="ARBA00022692"/>
    </source>
</evidence>
<evidence type="ECO:0000313" key="7">
    <source>
        <dbReference type="EMBL" id="TDP94261.1"/>
    </source>
</evidence>
<evidence type="ECO:0000256" key="5">
    <source>
        <dbReference type="SAM" id="Phobius"/>
    </source>
</evidence>
<dbReference type="PANTHER" id="PTHR11814">
    <property type="entry name" value="SULFATE TRANSPORTER"/>
    <property type="match status" value="1"/>
</dbReference>
<organism evidence="7 8">
    <name type="scientific">Leucobacter luti</name>
    <dbReference type="NCBI Taxonomy" id="340320"/>
    <lineage>
        <taxon>Bacteria</taxon>
        <taxon>Bacillati</taxon>
        <taxon>Actinomycetota</taxon>
        <taxon>Actinomycetes</taxon>
        <taxon>Micrococcales</taxon>
        <taxon>Microbacteriaceae</taxon>
        <taxon>Leucobacter</taxon>
    </lineage>
</organism>
<evidence type="ECO:0000259" key="6">
    <source>
        <dbReference type="PROSITE" id="PS50801"/>
    </source>
</evidence>
<dbReference type="GO" id="GO:0016020">
    <property type="term" value="C:membrane"/>
    <property type="evidence" value="ECO:0007669"/>
    <property type="project" value="UniProtKB-SubCell"/>
</dbReference>
<evidence type="ECO:0000256" key="1">
    <source>
        <dbReference type="ARBA" id="ARBA00004141"/>
    </source>
</evidence>
<keyword evidence="2 5" id="KW-0812">Transmembrane</keyword>
<feature type="transmembrane region" description="Helical" evidence="5">
    <location>
        <begin position="322"/>
        <end position="340"/>
    </location>
</feature>
<dbReference type="Proteomes" id="UP000295601">
    <property type="component" value="Unassembled WGS sequence"/>
</dbReference>
<dbReference type="EMBL" id="SNYA01000002">
    <property type="protein sequence ID" value="TDP94261.1"/>
    <property type="molecule type" value="Genomic_DNA"/>
</dbReference>
<evidence type="ECO:0000256" key="4">
    <source>
        <dbReference type="ARBA" id="ARBA00023136"/>
    </source>
</evidence>
<keyword evidence="4 5" id="KW-0472">Membrane</keyword>
<feature type="transmembrane region" description="Helical" evidence="5">
    <location>
        <begin position="240"/>
        <end position="262"/>
    </location>
</feature>
<comment type="subcellular location">
    <subcellularLocation>
        <location evidence="1">Membrane</location>
        <topology evidence="1">Multi-pass membrane protein</topology>
    </subcellularLocation>
</comment>
<feature type="transmembrane region" description="Helical" evidence="5">
    <location>
        <begin position="12"/>
        <end position="32"/>
    </location>
</feature>
<name>A0A4R6S3R0_9MICO</name>
<feature type="transmembrane region" description="Helical" evidence="5">
    <location>
        <begin position="71"/>
        <end position="89"/>
    </location>
</feature>
<dbReference type="InterPro" id="IPR011547">
    <property type="entry name" value="SLC26A/SulP_dom"/>
</dbReference>
<protein>
    <submittedName>
        <fullName evidence="7">High affinity sulfate transporter 1</fullName>
    </submittedName>
</protein>
<feature type="transmembrane region" description="Helical" evidence="5">
    <location>
        <begin position="376"/>
        <end position="403"/>
    </location>
</feature>
<feature type="transmembrane region" description="Helical" evidence="5">
    <location>
        <begin position="195"/>
        <end position="220"/>
    </location>
</feature>
<dbReference type="InterPro" id="IPR002645">
    <property type="entry name" value="STAS_dom"/>
</dbReference>
<gene>
    <name evidence="7" type="ORF">EDF62_0671</name>
</gene>
<feature type="transmembrane region" description="Helical" evidence="5">
    <location>
        <begin position="347"/>
        <end position="364"/>
    </location>
</feature>